<feature type="transmembrane region" description="Helical" evidence="1">
    <location>
        <begin position="27"/>
        <end position="48"/>
    </location>
</feature>
<keyword evidence="3" id="KW-1185">Reference proteome</keyword>
<keyword evidence="1" id="KW-0472">Membrane</keyword>
<keyword evidence="1" id="KW-0812">Transmembrane</keyword>
<dbReference type="Proteomes" id="UP000784294">
    <property type="component" value="Unassembled WGS sequence"/>
</dbReference>
<reference evidence="2" key="1">
    <citation type="submission" date="2018-11" db="EMBL/GenBank/DDBJ databases">
        <authorList>
            <consortium name="Pathogen Informatics"/>
        </authorList>
    </citation>
    <scope>NUCLEOTIDE SEQUENCE</scope>
</reference>
<organism evidence="2 3">
    <name type="scientific">Protopolystoma xenopodis</name>
    <dbReference type="NCBI Taxonomy" id="117903"/>
    <lineage>
        <taxon>Eukaryota</taxon>
        <taxon>Metazoa</taxon>
        <taxon>Spiralia</taxon>
        <taxon>Lophotrochozoa</taxon>
        <taxon>Platyhelminthes</taxon>
        <taxon>Monogenea</taxon>
        <taxon>Polyopisthocotylea</taxon>
        <taxon>Polystomatidea</taxon>
        <taxon>Polystomatidae</taxon>
        <taxon>Protopolystoma</taxon>
    </lineage>
</organism>
<evidence type="ECO:0000313" key="3">
    <source>
        <dbReference type="Proteomes" id="UP000784294"/>
    </source>
</evidence>
<sequence>MAKLLSTWKTSYTSTKHLWRKYSTHKILLFIYIFAVLTCFLVLCHSFYHSNFSDQTPCCNKQSNCLVSWPPNIDLSRLYAQTAAKVGVPVVRYILPYLAKRRPHFLRNLPTTQCPRRTNMSGETLLNGELPANTSLSQPVDLLLLVKSLSSHFSRREVIRNSWARLDRFKKLGLIVRRMFVVAMPIKCINKATKFNICKTVSLEANNFDDIVEYNHPESSLNSTNMLLFNLKVSLENGSPSYA</sequence>
<dbReference type="AlphaFoldDB" id="A0A448WFQ0"/>
<evidence type="ECO:0000256" key="1">
    <source>
        <dbReference type="SAM" id="Phobius"/>
    </source>
</evidence>
<gene>
    <name evidence="2" type="ORF">PXEA_LOCUS3998</name>
</gene>
<comment type="caution">
    <text evidence="2">The sequence shown here is derived from an EMBL/GenBank/DDBJ whole genome shotgun (WGS) entry which is preliminary data.</text>
</comment>
<evidence type="ECO:0008006" key="4">
    <source>
        <dbReference type="Google" id="ProtNLM"/>
    </source>
</evidence>
<keyword evidence="1" id="KW-1133">Transmembrane helix</keyword>
<protein>
    <recommendedName>
        <fullName evidence="4">Hexosyltransferase</fullName>
    </recommendedName>
</protein>
<accession>A0A448WFQ0</accession>
<evidence type="ECO:0000313" key="2">
    <source>
        <dbReference type="EMBL" id="VEL10558.1"/>
    </source>
</evidence>
<dbReference type="EMBL" id="CAAALY010009341">
    <property type="protein sequence ID" value="VEL10558.1"/>
    <property type="molecule type" value="Genomic_DNA"/>
</dbReference>
<proteinExistence type="predicted"/>
<name>A0A448WFQ0_9PLAT</name>